<dbReference type="EMBL" id="GG657754">
    <property type="protein sequence ID" value="EFL20326.1"/>
    <property type="molecule type" value="Genomic_DNA"/>
</dbReference>
<evidence type="ECO:0000256" key="1">
    <source>
        <dbReference type="SAM" id="MobiDB-lite"/>
    </source>
</evidence>
<keyword evidence="3" id="KW-1185">Reference proteome</keyword>
<protein>
    <submittedName>
        <fullName evidence="2">Copper-exporting ATPase</fullName>
    </submittedName>
</protein>
<sequence length="156" mass="15940">MPRVGGGYGAVAGRRGGTGLGVSAGSGDRRVRASAPCPVVPVAPGERLRFDGGPGVRGLVDDRRVEVLAPDDALPTELAEALAAAETAAHTPVVVRVDGVAQALIAVGDVLRPGSRRAVHRLRRLGVRPVLATGDRGSPAPLRNASLNALPTDGWR</sequence>
<organism evidence="2 3">
    <name type="scientific">Streptomyces himastatinicus ATCC 53653</name>
    <dbReference type="NCBI Taxonomy" id="457427"/>
    <lineage>
        <taxon>Bacteria</taxon>
        <taxon>Bacillati</taxon>
        <taxon>Actinomycetota</taxon>
        <taxon>Actinomycetes</taxon>
        <taxon>Kitasatosporales</taxon>
        <taxon>Streptomycetaceae</taxon>
        <taxon>Streptomyces</taxon>
        <taxon>Streptomyces violaceusniger group</taxon>
    </lineage>
</organism>
<reference evidence="2 3" key="1">
    <citation type="submission" date="2009-02" db="EMBL/GenBank/DDBJ databases">
        <title>Annotation of Streptomyces hygroscopicus strain ATCC 53653.</title>
        <authorList>
            <consortium name="The Broad Institute Genome Sequencing Platform"/>
            <consortium name="Broad Institute Microbial Sequencing Center"/>
            <person name="Fischbach M."/>
            <person name="Godfrey P."/>
            <person name="Ward D."/>
            <person name="Young S."/>
            <person name="Zeng Q."/>
            <person name="Koehrsen M."/>
            <person name="Alvarado L."/>
            <person name="Berlin A.M."/>
            <person name="Bochicchio J."/>
            <person name="Borenstein D."/>
            <person name="Chapman S.B."/>
            <person name="Chen Z."/>
            <person name="Engels R."/>
            <person name="Freedman E."/>
            <person name="Gellesch M."/>
            <person name="Goldberg J."/>
            <person name="Griggs A."/>
            <person name="Gujja S."/>
            <person name="Heilman E.R."/>
            <person name="Heiman D.I."/>
            <person name="Hepburn T.A."/>
            <person name="Howarth C."/>
            <person name="Jen D."/>
            <person name="Larson L."/>
            <person name="Lewis B."/>
            <person name="Mehta T."/>
            <person name="Park D."/>
            <person name="Pearson M."/>
            <person name="Richards J."/>
            <person name="Roberts A."/>
            <person name="Saif S."/>
            <person name="Shea T.D."/>
            <person name="Shenoy N."/>
            <person name="Sisk P."/>
            <person name="Stolte C."/>
            <person name="Sykes S.N."/>
            <person name="Thomson T."/>
            <person name="Walk T."/>
            <person name="White J."/>
            <person name="Yandava C."/>
            <person name="Straight P."/>
            <person name="Clardy J."/>
            <person name="Hung D."/>
            <person name="Kolter R."/>
            <person name="Mekalanos J."/>
            <person name="Walker S."/>
            <person name="Walsh C.T."/>
            <person name="Wieland-Brown L.C."/>
            <person name="Haas B."/>
            <person name="Nusbaum C."/>
            <person name="Birren B."/>
        </authorList>
    </citation>
    <scope>NUCLEOTIDE SEQUENCE [LARGE SCALE GENOMIC DNA]</scope>
    <source>
        <strain evidence="2 3">ATCC 53653</strain>
    </source>
</reference>
<dbReference type="InterPro" id="IPR023214">
    <property type="entry name" value="HAD_sf"/>
</dbReference>
<dbReference type="InterPro" id="IPR023299">
    <property type="entry name" value="ATPase_P-typ_cyto_dom_N"/>
</dbReference>
<dbReference type="Gene3D" id="3.40.1110.10">
    <property type="entry name" value="Calcium-transporting ATPase, cytoplasmic domain N"/>
    <property type="match status" value="1"/>
</dbReference>
<name>D9W5X0_9ACTN</name>
<dbReference type="AlphaFoldDB" id="D9W5X0"/>
<evidence type="ECO:0000313" key="2">
    <source>
        <dbReference type="EMBL" id="EFL20326.1"/>
    </source>
</evidence>
<dbReference type="GO" id="GO:0000166">
    <property type="term" value="F:nucleotide binding"/>
    <property type="evidence" value="ECO:0007669"/>
    <property type="project" value="InterPro"/>
</dbReference>
<dbReference type="Gene3D" id="3.40.50.1000">
    <property type="entry name" value="HAD superfamily/HAD-like"/>
    <property type="match status" value="1"/>
</dbReference>
<dbReference type="SUPFAM" id="SSF81660">
    <property type="entry name" value="Metal cation-transporting ATPase, ATP-binding domain N"/>
    <property type="match status" value="1"/>
</dbReference>
<dbReference type="Proteomes" id="UP000003963">
    <property type="component" value="Unassembled WGS sequence"/>
</dbReference>
<proteinExistence type="predicted"/>
<gene>
    <name evidence="2" type="ORF">SSOG_00038</name>
</gene>
<accession>D9W5X0</accession>
<dbReference type="STRING" id="457427.SSOG_00038"/>
<evidence type="ECO:0000313" key="3">
    <source>
        <dbReference type="Proteomes" id="UP000003963"/>
    </source>
</evidence>
<dbReference type="HOGENOM" id="CLU_1685577_0_0_11"/>
<feature type="region of interest" description="Disordered" evidence="1">
    <location>
        <begin position="133"/>
        <end position="156"/>
    </location>
</feature>